<feature type="domain" description="Disease resistance R13L4/SHOC-2-like LRR" evidence="2">
    <location>
        <begin position="56"/>
        <end position="381"/>
    </location>
</feature>
<accession>A0A3B6BY81</accession>
<protein>
    <recommendedName>
        <fullName evidence="2">Disease resistance R13L4/SHOC-2-like LRR domain-containing protein</fullName>
    </recommendedName>
</protein>
<organism evidence="3">
    <name type="scientific">Triticum aestivum</name>
    <name type="common">Wheat</name>
    <dbReference type="NCBI Taxonomy" id="4565"/>
    <lineage>
        <taxon>Eukaryota</taxon>
        <taxon>Viridiplantae</taxon>
        <taxon>Streptophyta</taxon>
        <taxon>Embryophyta</taxon>
        <taxon>Tracheophyta</taxon>
        <taxon>Spermatophyta</taxon>
        <taxon>Magnoliopsida</taxon>
        <taxon>Liliopsida</taxon>
        <taxon>Poales</taxon>
        <taxon>Poaceae</taxon>
        <taxon>BOP clade</taxon>
        <taxon>Pooideae</taxon>
        <taxon>Triticodae</taxon>
        <taxon>Triticeae</taxon>
        <taxon>Triticinae</taxon>
        <taxon>Triticum</taxon>
    </lineage>
</organism>
<dbReference type="AlphaFoldDB" id="A0A3B6BY81"/>
<dbReference type="Gramene" id="TraesCS2B03G0123000.1">
    <property type="protein sequence ID" value="TraesCS2B03G0123000.1.CDS1"/>
    <property type="gene ID" value="TraesCS2B03G0123000"/>
</dbReference>
<dbReference type="PANTHER" id="PTHR47186">
    <property type="entry name" value="LEUCINE-RICH REPEAT-CONTAINING PROTEIN 57"/>
    <property type="match status" value="1"/>
</dbReference>
<evidence type="ECO:0000256" key="1">
    <source>
        <dbReference type="ARBA" id="ARBA00022737"/>
    </source>
</evidence>
<dbReference type="Proteomes" id="UP000019116">
    <property type="component" value="Chromosome 2B"/>
</dbReference>
<sequence length="436" mass="49450">MHDLVRELAIFQSKRESFGTTYDDSHGVMQVESDSRRMSVLQCKNDTQPSIGQCRLRTFIAFNTSMGSFPWFRSESKYLAVLELSGLPIETVPNSIGELFSLRYLGLDKTKVKVLPKSVVNLHNLETLSLRGADCLYLPRGSKKLKSLRHIIMGKLLDGTFSSFKSFESMEPSEGLWSFMNLQTLGAVRASKAFVAKLASLSQLRTLSITGVRSIHCAQLCDSLSKMHHLSLLEISASNEDEVLQLETLTLSNRLKKLTLIGRFSEGTLKSPFCSNNGDVLHRFFLYWSQLSENPVPCLSELSNLTQIRLNKAYTGQEINFQTEWFPNVKTLSLLNLPHVNQICIHEGALVRLEELVIINLAELQDIPGLGHLKSLKETQFYDMHPDFVRNLEAARLEHIPISYYRTVRELNHPSQYIMFALFMPFSVCSITCTKF</sequence>
<dbReference type="Gramene" id="TraesCAD_scaffold_007114_01G000600.1">
    <property type="protein sequence ID" value="TraesCAD_scaffold_007114_01G000600.1"/>
    <property type="gene ID" value="TraesCAD_scaffold_007114_01G000600"/>
</dbReference>
<reference evidence="3" key="2">
    <citation type="submission" date="2018-10" db="UniProtKB">
        <authorList>
            <consortium name="EnsemblPlants"/>
        </authorList>
    </citation>
    <scope>IDENTIFICATION</scope>
</reference>
<dbReference type="Gene3D" id="3.80.10.10">
    <property type="entry name" value="Ribonuclease Inhibitor"/>
    <property type="match status" value="1"/>
</dbReference>
<proteinExistence type="predicted"/>
<dbReference type="OMA" id="RTGKVNH"/>
<dbReference type="Gramene" id="TraesCS2B02G058600.1">
    <property type="protein sequence ID" value="TraesCS2B02G058600.1.cds1"/>
    <property type="gene ID" value="TraesCS2B02G058600"/>
</dbReference>
<dbReference type="OrthoDB" id="646178at2759"/>
<dbReference type="SUPFAM" id="SSF52058">
    <property type="entry name" value="L domain-like"/>
    <property type="match status" value="1"/>
</dbReference>
<evidence type="ECO:0000313" key="4">
    <source>
        <dbReference type="Proteomes" id="UP000019116"/>
    </source>
</evidence>
<dbReference type="PANTHER" id="PTHR47186:SF29">
    <property type="entry name" value="NB-ARC DOMAIN-CONTAINING PROTEIN"/>
    <property type="match status" value="1"/>
</dbReference>
<dbReference type="Pfam" id="PF23598">
    <property type="entry name" value="LRR_14"/>
    <property type="match status" value="1"/>
</dbReference>
<keyword evidence="1" id="KW-0677">Repeat</keyword>
<dbReference type="STRING" id="4565.A0A3B6BY81"/>
<keyword evidence="4" id="KW-1185">Reference proteome</keyword>
<reference evidence="3" key="1">
    <citation type="submission" date="2018-08" db="EMBL/GenBank/DDBJ databases">
        <authorList>
            <person name="Rossello M."/>
        </authorList>
    </citation>
    <scope>NUCLEOTIDE SEQUENCE [LARGE SCALE GENOMIC DNA]</scope>
    <source>
        <strain evidence="3">cv. Chinese Spring</strain>
    </source>
</reference>
<dbReference type="EnsemblPlants" id="TraesCS2B02G058600.1">
    <property type="protein sequence ID" value="TraesCS2B02G058600.1.cds1"/>
    <property type="gene ID" value="TraesCS2B02G058600"/>
</dbReference>
<evidence type="ECO:0000313" key="3">
    <source>
        <dbReference type="EnsemblPlants" id="TraesCS2B02G058600.1.cds1"/>
    </source>
</evidence>
<evidence type="ECO:0000259" key="2">
    <source>
        <dbReference type="Pfam" id="PF23598"/>
    </source>
</evidence>
<dbReference type="InterPro" id="IPR055414">
    <property type="entry name" value="LRR_R13L4/SHOC2-like"/>
</dbReference>
<dbReference type="SMR" id="A0A3B6BY81"/>
<name>A0A3B6BY81_WHEAT</name>
<dbReference type="InterPro" id="IPR032675">
    <property type="entry name" value="LRR_dom_sf"/>
</dbReference>